<dbReference type="OMA" id="IEMYTSE"/>
<name>A0A2W1EKX4_9PLEO</name>
<evidence type="ECO:0000313" key="4">
    <source>
        <dbReference type="Proteomes" id="UP000249757"/>
    </source>
</evidence>
<protein>
    <submittedName>
        <fullName evidence="1">Uncharacterized protein</fullName>
    </submittedName>
</protein>
<keyword evidence="4" id="KW-1185">Reference proteome</keyword>
<accession>A0A2W1EKX4</accession>
<reference evidence="2" key="3">
    <citation type="journal article" date="2022" name="bioRxiv">
        <title>A global pangenome for the wheat fungal pathogen Pyrenophora tritici-repentis and prediction of effector protein structural homology.</title>
        <authorList>
            <person name="Moolhuijzen P."/>
            <person name="See P.T."/>
            <person name="Shi G."/>
            <person name="Powell H.R."/>
            <person name="Cockram J."/>
            <person name="Jorgensen L.N."/>
            <person name="Benslimane H."/>
            <person name="Strelkov S.E."/>
            <person name="Turner J."/>
            <person name="Liu Z."/>
            <person name="Moffat C.S."/>
        </authorList>
    </citation>
    <scope>NUCLEOTIDE SEQUENCE</scope>
    <source>
        <strain evidence="2">86-124</strain>
    </source>
</reference>
<dbReference type="AlphaFoldDB" id="A0A2W1EKX4"/>
<gene>
    <name evidence="2" type="ORF">Ptr86124_003500</name>
    <name evidence="1" type="ORF">PtrM4_023180</name>
</gene>
<reference evidence="4" key="4">
    <citation type="journal article" date="2022" name="Microb. Genom.">
        <title>A global pangenome for the wheat fungal pathogen Pyrenophora tritici-repentis and prediction of effector protein structural homology.</title>
        <authorList>
            <person name="Moolhuijzen P.M."/>
            <person name="See P.T."/>
            <person name="Shi G."/>
            <person name="Powell H.R."/>
            <person name="Cockram J."/>
            <person name="Jorgensen L.N."/>
            <person name="Benslimane H."/>
            <person name="Strelkov S.E."/>
            <person name="Turner J."/>
            <person name="Liu Z."/>
            <person name="Moffat C.S."/>
        </authorList>
    </citation>
    <scope>NUCLEOTIDE SEQUENCE [LARGE SCALE GENOMIC DNA]</scope>
</reference>
<comment type="caution">
    <text evidence="1">The sequence shown here is derived from an EMBL/GenBank/DDBJ whole genome shotgun (WGS) entry which is preliminary data.</text>
</comment>
<dbReference type="EMBL" id="NQIK02000001">
    <property type="protein sequence ID" value="KAF7578078.1"/>
    <property type="molecule type" value="Genomic_DNA"/>
</dbReference>
<dbReference type="OrthoDB" id="3692283at2759"/>
<evidence type="ECO:0000313" key="3">
    <source>
        <dbReference type="Proteomes" id="UP000245464"/>
    </source>
</evidence>
<reference evidence="1 3" key="1">
    <citation type="journal article" date="2018" name="BMC Genomics">
        <title>Comparative genomics of the wheat fungal pathogen Pyrenophora tritici-repentis reveals chromosomal variations and genome plasticity.</title>
        <authorList>
            <person name="Moolhuijzen P."/>
            <person name="See P.T."/>
            <person name="Hane J.K."/>
            <person name="Shi G."/>
            <person name="Liu Z."/>
            <person name="Oliver R.P."/>
            <person name="Moffat C.S."/>
        </authorList>
    </citation>
    <scope>NUCLEOTIDE SEQUENCE [LARGE SCALE GENOMIC DNA]</scope>
    <source>
        <strain evidence="1">M4</strain>
    </source>
</reference>
<dbReference type="EMBL" id="NRDI02000003">
    <property type="protein sequence ID" value="KAI1518199.1"/>
    <property type="molecule type" value="Genomic_DNA"/>
</dbReference>
<sequence>MRSSQELPVDTAQKDVQANIAIPSTADLRVTVTGVNQSKRRKRTFRVIERPDGVIVECPSYRKSLPTLTPERHLQKKPVVLPIPSEPSKPMLGANACKNKEELLGIGAFAGGTGRIGQEDFAASRGGYNAQANNTEELKLERYVEDAYNGVAPMERFLAESGLWSPLSRRSV</sequence>
<reference evidence="2" key="2">
    <citation type="submission" date="2021-05" db="EMBL/GenBank/DDBJ databases">
        <authorList>
            <person name="Moolhuijzen P.M."/>
            <person name="Moffat C.S."/>
        </authorList>
    </citation>
    <scope>NUCLEOTIDE SEQUENCE</scope>
    <source>
        <strain evidence="2">86-124</strain>
    </source>
</reference>
<dbReference type="Proteomes" id="UP000249757">
    <property type="component" value="Unassembled WGS sequence"/>
</dbReference>
<evidence type="ECO:0000313" key="2">
    <source>
        <dbReference type="EMBL" id="KAI1518199.1"/>
    </source>
</evidence>
<proteinExistence type="predicted"/>
<evidence type="ECO:0000313" key="1">
    <source>
        <dbReference type="EMBL" id="KAF7578078.1"/>
    </source>
</evidence>
<organism evidence="1 3">
    <name type="scientific">Pyrenophora tritici-repentis</name>
    <dbReference type="NCBI Taxonomy" id="45151"/>
    <lineage>
        <taxon>Eukaryota</taxon>
        <taxon>Fungi</taxon>
        <taxon>Dikarya</taxon>
        <taxon>Ascomycota</taxon>
        <taxon>Pezizomycotina</taxon>
        <taxon>Dothideomycetes</taxon>
        <taxon>Pleosporomycetidae</taxon>
        <taxon>Pleosporales</taxon>
        <taxon>Pleosporineae</taxon>
        <taxon>Pleosporaceae</taxon>
        <taxon>Pyrenophora</taxon>
    </lineage>
</organism>
<dbReference type="Proteomes" id="UP000245464">
    <property type="component" value="Chromosome 1"/>
</dbReference>